<evidence type="ECO:0000313" key="2">
    <source>
        <dbReference type="EMBL" id="RLM80591.1"/>
    </source>
</evidence>
<gene>
    <name evidence="2" type="ORF">C2845_PM12G05820</name>
</gene>
<feature type="compositionally biased region" description="Polar residues" evidence="1">
    <location>
        <begin position="101"/>
        <end position="117"/>
    </location>
</feature>
<evidence type="ECO:0000256" key="1">
    <source>
        <dbReference type="SAM" id="MobiDB-lite"/>
    </source>
</evidence>
<evidence type="ECO:0000313" key="3">
    <source>
        <dbReference type="Proteomes" id="UP000275267"/>
    </source>
</evidence>
<proteinExistence type="predicted"/>
<protein>
    <submittedName>
        <fullName evidence="2">Uncharacterized protein</fullName>
    </submittedName>
</protein>
<sequence>MKKANKPTQRQQRSRPTPRTPSRSTMAMFLWRRSCPRPSPTTSPGLLRAYPRGYGAKQAIRPVSKKMAFIMLCPCRHRHQHADALAAASTKAMADECLSEPPTSIDNSDPQSKHSYI</sequence>
<organism evidence="2 3">
    <name type="scientific">Panicum miliaceum</name>
    <name type="common">Proso millet</name>
    <name type="synonym">Broomcorn millet</name>
    <dbReference type="NCBI Taxonomy" id="4540"/>
    <lineage>
        <taxon>Eukaryota</taxon>
        <taxon>Viridiplantae</taxon>
        <taxon>Streptophyta</taxon>
        <taxon>Embryophyta</taxon>
        <taxon>Tracheophyta</taxon>
        <taxon>Spermatophyta</taxon>
        <taxon>Magnoliopsida</taxon>
        <taxon>Liliopsida</taxon>
        <taxon>Poales</taxon>
        <taxon>Poaceae</taxon>
        <taxon>PACMAD clade</taxon>
        <taxon>Panicoideae</taxon>
        <taxon>Panicodae</taxon>
        <taxon>Paniceae</taxon>
        <taxon>Panicinae</taxon>
        <taxon>Panicum</taxon>
        <taxon>Panicum sect. Panicum</taxon>
    </lineage>
</organism>
<reference evidence="3" key="1">
    <citation type="journal article" date="2019" name="Nat. Commun.">
        <title>The genome of broomcorn millet.</title>
        <authorList>
            <person name="Zou C."/>
            <person name="Miki D."/>
            <person name="Li D."/>
            <person name="Tang Q."/>
            <person name="Xiao L."/>
            <person name="Rajput S."/>
            <person name="Deng P."/>
            <person name="Jia W."/>
            <person name="Huang R."/>
            <person name="Zhang M."/>
            <person name="Sun Y."/>
            <person name="Hu J."/>
            <person name="Fu X."/>
            <person name="Schnable P.S."/>
            <person name="Li F."/>
            <person name="Zhang H."/>
            <person name="Feng B."/>
            <person name="Zhu X."/>
            <person name="Liu R."/>
            <person name="Schnable J.C."/>
            <person name="Zhu J.-K."/>
            <person name="Zhang H."/>
        </authorList>
    </citation>
    <scope>NUCLEOTIDE SEQUENCE [LARGE SCALE GENOMIC DNA]</scope>
</reference>
<name>A0A3L6QIU9_PANMI</name>
<feature type="region of interest" description="Disordered" evidence="1">
    <location>
        <begin position="91"/>
        <end position="117"/>
    </location>
</feature>
<dbReference type="AlphaFoldDB" id="A0A3L6QIU9"/>
<feature type="region of interest" description="Disordered" evidence="1">
    <location>
        <begin position="1"/>
        <end position="26"/>
    </location>
</feature>
<comment type="caution">
    <text evidence="2">The sequence shown here is derived from an EMBL/GenBank/DDBJ whole genome shotgun (WGS) entry which is preliminary data.</text>
</comment>
<dbReference type="Proteomes" id="UP000275267">
    <property type="component" value="Unassembled WGS sequence"/>
</dbReference>
<feature type="compositionally biased region" description="Low complexity" evidence="1">
    <location>
        <begin position="7"/>
        <end position="25"/>
    </location>
</feature>
<accession>A0A3L6QIU9</accession>
<dbReference type="OrthoDB" id="10525092at2759"/>
<keyword evidence="3" id="KW-1185">Reference proteome</keyword>
<dbReference type="EMBL" id="PQIB02000012">
    <property type="protein sequence ID" value="RLM80591.1"/>
    <property type="molecule type" value="Genomic_DNA"/>
</dbReference>